<proteinExistence type="predicted"/>
<accession>A0A8J3IZC6</accession>
<dbReference type="Proteomes" id="UP000597444">
    <property type="component" value="Unassembled WGS sequence"/>
</dbReference>
<reference evidence="1" key="1">
    <citation type="submission" date="2020-10" db="EMBL/GenBank/DDBJ databases">
        <title>Taxonomic study of unclassified bacteria belonging to the class Ktedonobacteria.</title>
        <authorList>
            <person name="Yabe S."/>
            <person name="Wang C.M."/>
            <person name="Zheng Y."/>
            <person name="Sakai Y."/>
            <person name="Cavaletti L."/>
            <person name="Monciardini P."/>
            <person name="Donadio S."/>
        </authorList>
    </citation>
    <scope>NUCLEOTIDE SEQUENCE</scope>
    <source>
        <strain evidence="1">ID150040</strain>
    </source>
</reference>
<keyword evidence="2" id="KW-1185">Reference proteome</keyword>
<name>A0A8J3IZC6_9CHLR</name>
<protein>
    <submittedName>
        <fullName evidence="1">Uncharacterized protein</fullName>
    </submittedName>
</protein>
<evidence type="ECO:0000313" key="2">
    <source>
        <dbReference type="Proteomes" id="UP000597444"/>
    </source>
</evidence>
<comment type="caution">
    <text evidence="1">The sequence shown here is derived from an EMBL/GenBank/DDBJ whole genome shotgun (WGS) entry which is preliminary data.</text>
</comment>
<sequence length="215" mass="24004">MTGTYPIAAVIGGDIYTTGSPSIALPSPESCTDSGDHTSYQAATHEFWDWTQALTVQNSPNGTSSWSTVTDYTFQYATGKIIFDTPRVVGTNNFTRISAGNYFTATRYDGSYMYNNTVECKTEDTTQFQSPDGWQENTALIKSAKCEIDTYRVDDRMFQELGNMVGLKIYIDKPNGIRWQYFATPLKPSMAAKVSKVITQKINFVSVHDVYFVTS</sequence>
<organism evidence="1 2">
    <name type="scientific">Reticulibacter mediterranei</name>
    <dbReference type="NCBI Taxonomy" id="2778369"/>
    <lineage>
        <taxon>Bacteria</taxon>
        <taxon>Bacillati</taxon>
        <taxon>Chloroflexota</taxon>
        <taxon>Ktedonobacteria</taxon>
        <taxon>Ktedonobacterales</taxon>
        <taxon>Reticulibacteraceae</taxon>
        <taxon>Reticulibacter</taxon>
    </lineage>
</organism>
<dbReference type="RefSeq" id="WP_220210194.1">
    <property type="nucleotide sequence ID" value="NZ_BNJK01000002.1"/>
</dbReference>
<dbReference type="EMBL" id="BNJK01000002">
    <property type="protein sequence ID" value="GHO99552.1"/>
    <property type="molecule type" value="Genomic_DNA"/>
</dbReference>
<dbReference type="AlphaFoldDB" id="A0A8J3IZC6"/>
<gene>
    <name evidence="1" type="ORF">KSF_096000</name>
</gene>
<evidence type="ECO:0000313" key="1">
    <source>
        <dbReference type="EMBL" id="GHO99552.1"/>
    </source>
</evidence>